<accession>A0ABV4CZF1</accession>
<evidence type="ECO:0000313" key="3">
    <source>
        <dbReference type="Proteomes" id="UP001565200"/>
    </source>
</evidence>
<organism evidence="2 3">
    <name type="scientific">Heminiphilus faecis</name>
    <dbReference type="NCBI Taxonomy" id="2601703"/>
    <lineage>
        <taxon>Bacteria</taxon>
        <taxon>Pseudomonadati</taxon>
        <taxon>Bacteroidota</taxon>
        <taxon>Bacteroidia</taxon>
        <taxon>Bacteroidales</taxon>
        <taxon>Muribaculaceae</taxon>
        <taxon>Heminiphilus</taxon>
    </lineage>
</organism>
<comment type="caution">
    <text evidence="2">The sequence shown here is derived from an EMBL/GenBank/DDBJ whole genome shotgun (WGS) entry which is preliminary data.</text>
</comment>
<feature type="transmembrane region" description="Helical" evidence="1">
    <location>
        <begin position="7"/>
        <end position="28"/>
    </location>
</feature>
<sequence>MSFKTGVIVLLACIPFYILSFAQMALPISATAKGVLWALFFGMAKTAQYGGITILGAEGIRRIKAYMKRFKN</sequence>
<proteinExistence type="predicted"/>
<dbReference type="RefSeq" id="WP_235898060.1">
    <property type="nucleotide sequence ID" value="NZ_JBCLPP010000012.1"/>
</dbReference>
<reference evidence="2 3" key="1">
    <citation type="submission" date="2024-03" db="EMBL/GenBank/DDBJ databases">
        <title>Mouse gut bacterial collection (mGBC) of GemPharmatech.</title>
        <authorList>
            <person name="He Y."/>
            <person name="Dong L."/>
            <person name="Wu D."/>
            <person name="Gao X."/>
            <person name="Lin Z."/>
        </authorList>
    </citation>
    <scope>NUCLEOTIDE SEQUENCE [LARGE SCALE GENOMIC DNA]</scope>
    <source>
        <strain evidence="2 3">54-13</strain>
    </source>
</reference>
<name>A0ABV4CZF1_9BACT</name>
<keyword evidence="1" id="KW-1133">Transmembrane helix</keyword>
<evidence type="ECO:0008006" key="4">
    <source>
        <dbReference type="Google" id="ProtNLM"/>
    </source>
</evidence>
<feature type="transmembrane region" description="Helical" evidence="1">
    <location>
        <begin position="34"/>
        <end position="57"/>
    </location>
</feature>
<gene>
    <name evidence="2" type="ORF">AAK873_05530</name>
</gene>
<evidence type="ECO:0000313" key="2">
    <source>
        <dbReference type="EMBL" id="MEY8245077.1"/>
    </source>
</evidence>
<dbReference type="EMBL" id="JBCLPP010000012">
    <property type="protein sequence ID" value="MEY8245077.1"/>
    <property type="molecule type" value="Genomic_DNA"/>
</dbReference>
<protein>
    <recommendedName>
        <fullName evidence="4">Phosphoglycolate phosphatase</fullName>
    </recommendedName>
</protein>
<dbReference type="Proteomes" id="UP001565200">
    <property type="component" value="Unassembled WGS sequence"/>
</dbReference>
<keyword evidence="3" id="KW-1185">Reference proteome</keyword>
<keyword evidence="1" id="KW-0472">Membrane</keyword>
<keyword evidence="1" id="KW-0812">Transmembrane</keyword>
<evidence type="ECO:0000256" key="1">
    <source>
        <dbReference type="SAM" id="Phobius"/>
    </source>
</evidence>